<dbReference type="EMBL" id="CP007807">
    <property type="protein sequence ID" value="AIG28939.1"/>
    <property type="molecule type" value="Genomic_DNA"/>
</dbReference>
<evidence type="ECO:0008006" key="4">
    <source>
        <dbReference type="Google" id="ProtNLM"/>
    </source>
</evidence>
<geneLocation type="plasmid" evidence="2 3">
    <name>pBRLA33</name>
</geneLocation>
<dbReference type="AlphaFoldDB" id="A0A075RAQ7"/>
<dbReference type="RefSeq" id="WP_003338812.1">
    <property type="nucleotide sequence ID" value="NZ_CP007807.1"/>
</dbReference>
<proteinExistence type="predicted"/>
<keyword evidence="2" id="KW-0614">Plasmid</keyword>
<evidence type="ECO:0000313" key="2">
    <source>
        <dbReference type="EMBL" id="AIG28939.1"/>
    </source>
</evidence>
<feature type="signal peptide" evidence="1">
    <location>
        <begin position="1"/>
        <end position="18"/>
    </location>
</feature>
<dbReference type="HOGENOM" id="CLU_3213307_0_0_9"/>
<reference evidence="2 3" key="1">
    <citation type="journal article" date="2011" name="J. Bacteriol.">
        <title>Genome sequence of Brevibacillus laterosporus LMG 15441, a pathogen of invertebrates.</title>
        <authorList>
            <person name="Djukic M."/>
            <person name="Poehlein A."/>
            <person name="Thurmer A."/>
            <person name="Daniel R."/>
        </authorList>
    </citation>
    <scope>NUCLEOTIDE SEQUENCE [LARGE SCALE GENOMIC DNA]</scope>
    <source>
        <strain evidence="2 3">LMG 15441</strain>
        <plasmid evidence="2 3">pBRLA33</plasmid>
    </source>
</reference>
<accession>A0A075RAQ7</accession>
<dbReference type="Proteomes" id="UP000005850">
    <property type="component" value="Plasmid pBRLA33"/>
</dbReference>
<dbReference type="KEGG" id="blr:BRLA_33p000120"/>
<gene>
    <name evidence="2" type="ORF">BRLA_33p000120</name>
</gene>
<evidence type="ECO:0000256" key="1">
    <source>
        <dbReference type="SAM" id="SignalP"/>
    </source>
</evidence>
<protein>
    <recommendedName>
        <fullName evidence="4">Phr family secreted Rap phosphatase inhibitor</fullName>
    </recommendedName>
</protein>
<evidence type="ECO:0000313" key="3">
    <source>
        <dbReference type="Proteomes" id="UP000005850"/>
    </source>
</evidence>
<organism evidence="2 3">
    <name type="scientific">Brevibacillus laterosporus LMG 15441</name>
    <dbReference type="NCBI Taxonomy" id="1042163"/>
    <lineage>
        <taxon>Bacteria</taxon>
        <taxon>Bacillati</taxon>
        <taxon>Bacillota</taxon>
        <taxon>Bacilli</taxon>
        <taxon>Bacillales</taxon>
        <taxon>Paenibacillaceae</taxon>
        <taxon>Brevibacillus</taxon>
    </lineage>
</organism>
<keyword evidence="1" id="KW-0732">Signal</keyword>
<name>A0A075RAQ7_BRELA</name>
<keyword evidence="3" id="KW-1185">Reference proteome</keyword>
<sequence length="44" mass="4702">MKKVIGMLLMSVTMLVTVTLTDSVVPTPSGTSLQVQPSDYDPGY</sequence>
<feature type="chain" id="PRO_5038545041" description="Phr family secreted Rap phosphatase inhibitor" evidence="1">
    <location>
        <begin position="19"/>
        <end position="44"/>
    </location>
</feature>